<keyword evidence="3 7" id="KW-0812">Transmembrane</keyword>
<keyword evidence="5 7" id="KW-0472">Membrane</keyword>
<comment type="subcellular location">
    <subcellularLocation>
        <location evidence="1">Endomembrane system</location>
        <topology evidence="1">Multi-pass membrane protein</topology>
    </subcellularLocation>
</comment>
<comment type="similarity">
    <text evidence="2">Belongs to the TMEM135 family.</text>
</comment>
<dbReference type="EMBL" id="JASPKY010000044">
    <property type="protein sequence ID" value="KAK9745872.1"/>
    <property type="molecule type" value="Genomic_DNA"/>
</dbReference>
<evidence type="ECO:0000256" key="3">
    <source>
        <dbReference type="ARBA" id="ARBA00022692"/>
    </source>
</evidence>
<sequence length="477" mass="54210">MVQVLSKLVPIRVTCQHYVHPWTNSCLEATVGLYLQALLNSLRIYGTVYMIALLMRGKFPRLQDLKKTLFGILQSTAFLSGTAFGYSMFLCLLRKVLGNFNILTASFMPAFLSSVFSILIERPSRRTLLCLYVSNVATETVWNMLKARQVVTPVKYGQVAIFGVSIALLLTFWRAGLYERDEHKMDPMFKIVRFVIGPHEQKDFTRSGSTNNFYRKEENKTDSSNSPRWNTNRKHKNIIFHLVNQALKAYKRIINKIKCCDRHAVCPHPFSCIYYVLQGTTKMFSLGLGLQLTLKLVLNIQTLFKSPEKFAKVLFRKDTLHLANFLAGSSGIFRAVSCLLRRTTGQDNPLFAFPAGLLAGIAFSQYPDTTIALYVFWKTAQIAYNLGIERGHVPDVPGFNMFLYCLSTGILFHVALLEPQNLRSSYWKFLINISGGRVACMNRKPLDVWGLGTSQGLAQTLLRTRTKEEVQFLGCKW</sequence>
<dbReference type="Pfam" id="PF15982">
    <property type="entry name" value="TMEM135_C_rich"/>
    <property type="match status" value="1"/>
</dbReference>
<feature type="domain" description="Transmembrane protein 135 N-terminal" evidence="8">
    <location>
        <begin position="15"/>
        <end position="144"/>
    </location>
</feature>
<feature type="transmembrane region" description="Helical" evidence="7">
    <location>
        <begin position="33"/>
        <end position="56"/>
    </location>
</feature>
<protein>
    <submittedName>
        <fullName evidence="9">Transmembrane protein 135</fullName>
    </submittedName>
</protein>
<dbReference type="InterPro" id="IPR026749">
    <property type="entry name" value="Tmem135"/>
</dbReference>
<dbReference type="InterPro" id="IPR031926">
    <property type="entry name" value="TMEM135_N"/>
</dbReference>
<evidence type="ECO:0000256" key="7">
    <source>
        <dbReference type="SAM" id="Phobius"/>
    </source>
</evidence>
<accession>A0AAW1MI58</accession>
<name>A0AAW1MI58_POPJA</name>
<evidence type="ECO:0000256" key="1">
    <source>
        <dbReference type="ARBA" id="ARBA00004127"/>
    </source>
</evidence>
<reference evidence="9 10" key="1">
    <citation type="journal article" date="2024" name="BMC Genomics">
        <title>De novo assembly and annotation of Popillia japonica's genome with initial clues to its potential as an invasive pest.</title>
        <authorList>
            <person name="Cucini C."/>
            <person name="Boschi S."/>
            <person name="Funari R."/>
            <person name="Cardaioli E."/>
            <person name="Iannotti N."/>
            <person name="Marturano G."/>
            <person name="Paoli F."/>
            <person name="Bruttini M."/>
            <person name="Carapelli A."/>
            <person name="Frati F."/>
            <person name="Nardi F."/>
        </authorList>
    </citation>
    <scope>NUCLEOTIDE SEQUENCE [LARGE SCALE GENOMIC DNA]</scope>
    <source>
        <strain evidence="9">DMR45628</strain>
    </source>
</reference>
<dbReference type="GO" id="GO:0012505">
    <property type="term" value="C:endomembrane system"/>
    <property type="evidence" value="ECO:0007669"/>
    <property type="project" value="UniProtKB-SubCell"/>
</dbReference>
<proteinExistence type="inferred from homology"/>
<evidence type="ECO:0000313" key="9">
    <source>
        <dbReference type="EMBL" id="KAK9745872.1"/>
    </source>
</evidence>
<evidence type="ECO:0000256" key="5">
    <source>
        <dbReference type="ARBA" id="ARBA00023136"/>
    </source>
</evidence>
<keyword evidence="4 7" id="KW-1133">Transmembrane helix</keyword>
<dbReference type="Proteomes" id="UP001458880">
    <property type="component" value="Unassembled WGS sequence"/>
</dbReference>
<evidence type="ECO:0000256" key="4">
    <source>
        <dbReference type="ARBA" id="ARBA00022989"/>
    </source>
</evidence>
<feature type="transmembrane region" description="Helical" evidence="7">
    <location>
        <begin position="68"/>
        <end position="88"/>
    </location>
</feature>
<feature type="transmembrane region" description="Helical" evidence="7">
    <location>
        <begin position="157"/>
        <end position="175"/>
    </location>
</feature>
<feature type="region of interest" description="Disordered" evidence="6">
    <location>
        <begin position="206"/>
        <end position="230"/>
    </location>
</feature>
<evidence type="ECO:0000259" key="8">
    <source>
        <dbReference type="Pfam" id="PF15982"/>
    </source>
</evidence>
<dbReference type="AlphaFoldDB" id="A0AAW1MI58"/>
<evidence type="ECO:0000313" key="10">
    <source>
        <dbReference type="Proteomes" id="UP001458880"/>
    </source>
</evidence>
<dbReference type="PANTHER" id="PTHR12459">
    <property type="entry name" value="TRANSMEMBRANE PROTEIN 135-RELATED"/>
    <property type="match status" value="1"/>
</dbReference>
<keyword evidence="10" id="KW-1185">Reference proteome</keyword>
<evidence type="ECO:0000256" key="6">
    <source>
        <dbReference type="SAM" id="MobiDB-lite"/>
    </source>
</evidence>
<organism evidence="9 10">
    <name type="scientific">Popillia japonica</name>
    <name type="common">Japanese beetle</name>
    <dbReference type="NCBI Taxonomy" id="7064"/>
    <lineage>
        <taxon>Eukaryota</taxon>
        <taxon>Metazoa</taxon>
        <taxon>Ecdysozoa</taxon>
        <taxon>Arthropoda</taxon>
        <taxon>Hexapoda</taxon>
        <taxon>Insecta</taxon>
        <taxon>Pterygota</taxon>
        <taxon>Neoptera</taxon>
        <taxon>Endopterygota</taxon>
        <taxon>Coleoptera</taxon>
        <taxon>Polyphaga</taxon>
        <taxon>Scarabaeiformia</taxon>
        <taxon>Scarabaeidae</taxon>
        <taxon>Rutelinae</taxon>
        <taxon>Popillia</taxon>
    </lineage>
</organism>
<dbReference type="PANTHER" id="PTHR12459:SF15">
    <property type="entry name" value="TRANSMEMBRANE PROTEIN 135"/>
    <property type="match status" value="1"/>
</dbReference>
<feature type="transmembrane region" description="Helical" evidence="7">
    <location>
        <begin position="100"/>
        <end position="120"/>
    </location>
</feature>
<evidence type="ECO:0000256" key="2">
    <source>
        <dbReference type="ARBA" id="ARBA00008924"/>
    </source>
</evidence>
<comment type="caution">
    <text evidence="9">The sequence shown here is derived from an EMBL/GenBank/DDBJ whole genome shotgun (WGS) entry which is preliminary data.</text>
</comment>
<gene>
    <name evidence="9" type="ORF">QE152_g6557</name>
</gene>